<dbReference type="PANTHER" id="PTHR47773">
    <property type="entry name" value="SI:DKEY-9I5.2-RELATED"/>
    <property type="match status" value="1"/>
</dbReference>
<evidence type="ECO:0000313" key="2">
    <source>
        <dbReference type="EMBL" id="KAK2138492.1"/>
    </source>
</evidence>
<feature type="compositionally biased region" description="Basic and acidic residues" evidence="1">
    <location>
        <begin position="95"/>
        <end position="104"/>
    </location>
</feature>
<comment type="caution">
    <text evidence="2">The sequence shown here is derived from an EMBL/GenBank/DDBJ whole genome shotgun (WGS) entry which is preliminary data.</text>
</comment>
<feature type="compositionally biased region" description="Polar residues" evidence="1">
    <location>
        <begin position="1"/>
        <end position="11"/>
    </location>
</feature>
<feature type="non-terminal residue" evidence="2">
    <location>
        <position position="1"/>
    </location>
</feature>
<dbReference type="EMBL" id="JAODUP010002934">
    <property type="protein sequence ID" value="KAK2138492.1"/>
    <property type="molecule type" value="Genomic_DNA"/>
</dbReference>
<evidence type="ECO:0000256" key="1">
    <source>
        <dbReference type="SAM" id="MobiDB-lite"/>
    </source>
</evidence>
<evidence type="ECO:0000313" key="3">
    <source>
        <dbReference type="Proteomes" id="UP001208570"/>
    </source>
</evidence>
<sequence length="210" mass="23556">DGPETQDTITSEHGDGDDDGYTSEGNNDDIIIPSKSVPLTLTDNDAATALDPSCSISSLTLPDTPKLPTTIEKNKRPEMMYRETICRAGQKATKKREDLAELESRQTMVKSEHNTSSLDSNSLQSSSTFIGIARSTAYKRRQYNNKSNPILDKYPRLNNPKCLLCKKPTQGHKKYKKKTWCEDTKQSSSKGLSNKTFIDFEHFKSEIDEL</sequence>
<feature type="compositionally biased region" description="Low complexity" evidence="1">
    <location>
        <begin position="59"/>
        <end position="70"/>
    </location>
</feature>
<proteinExistence type="predicted"/>
<protein>
    <submittedName>
        <fullName evidence="2">Uncharacterized protein</fullName>
    </submittedName>
</protein>
<dbReference type="AlphaFoldDB" id="A0AAD9INZ8"/>
<reference evidence="2" key="1">
    <citation type="journal article" date="2023" name="Mol. Biol. Evol.">
        <title>Third-Generation Sequencing Reveals the Adaptive Role of the Epigenome in Three Deep-Sea Polychaetes.</title>
        <authorList>
            <person name="Perez M."/>
            <person name="Aroh O."/>
            <person name="Sun Y."/>
            <person name="Lan Y."/>
            <person name="Juniper S.K."/>
            <person name="Young C.R."/>
            <person name="Angers B."/>
            <person name="Qian P.Y."/>
        </authorList>
    </citation>
    <scope>NUCLEOTIDE SEQUENCE</scope>
    <source>
        <strain evidence="2">P08H-3</strain>
    </source>
</reference>
<keyword evidence="3" id="KW-1185">Reference proteome</keyword>
<dbReference type="Proteomes" id="UP001208570">
    <property type="component" value="Unassembled WGS sequence"/>
</dbReference>
<feature type="region of interest" description="Disordered" evidence="1">
    <location>
        <begin position="89"/>
        <end position="124"/>
    </location>
</feature>
<dbReference type="PANTHER" id="PTHR47773:SF1">
    <property type="entry name" value="C2H2-TYPE DOMAIN-CONTAINING PROTEIN"/>
    <property type="match status" value="1"/>
</dbReference>
<accession>A0AAD9INZ8</accession>
<gene>
    <name evidence="2" type="ORF">LSH36_2934g00004</name>
</gene>
<feature type="compositionally biased region" description="Low complexity" evidence="1">
    <location>
        <begin position="114"/>
        <end position="124"/>
    </location>
</feature>
<organism evidence="2 3">
    <name type="scientific">Paralvinella palmiformis</name>
    <dbReference type="NCBI Taxonomy" id="53620"/>
    <lineage>
        <taxon>Eukaryota</taxon>
        <taxon>Metazoa</taxon>
        <taxon>Spiralia</taxon>
        <taxon>Lophotrochozoa</taxon>
        <taxon>Annelida</taxon>
        <taxon>Polychaeta</taxon>
        <taxon>Sedentaria</taxon>
        <taxon>Canalipalpata</taxon>
        <taxon>Terebellida</taxon>
        <taxon>Terebelliformia</taxon>
        <taxon>Alvinellidae</taxon>
        <taxon>Paralvinella</taxon>
    </lineage>
</organism>
<name>A0AAD9INZ8_9ANNE</name>
<feature type="region of interest" description="Disordered" evidence="1">
    <location>
        <begin position="1"/>
        <end position="33"/>
    </location>
</feature>
<feature type="region of interest" description="Disordered" evidence="1">
    <location>
        <begin position="59"/>
        <end position="78"/>
    </location>
</feature>